<dbReference type="InterPro" id="IPR016292">
    <property type="entry name" value="Epoxide_hydrolase"/>
</dbReference>
<dbReference type="Pfam" id="PF06441">
    <property type="entry name" value="EHN"/>
    <property type="match status" value="1"/>
</dbReference>
<dbReference type="InterPro" id="IPR010497">
    <property type="entry name" value="Epoxide_hydro_N"/>
</dbReference>
<evidence type="ECO:0000256" key="1">
    <source>
        <dbReference type="ARBA" id="ARBA00010088"/>
    </source>
</evidence>
<comment type="similarity">
    <text evidence="1">Belongs to the peptidase S33 family.</text>
</comment>
<proteinExistence type="inferred from homology"/>
<dbReference type="GO" id="GO:0004301">
    <property type="term" value="F:epoxide hydrolase activity"/>
    <property type="evidence" value="ECO:0007669"/>
    <property type="project" value="TreeGrafter"/>
</dbReference>
<dbReference type="SUPFAM" id="SSF53474">
    <property type="entry name" value="alpha/beta-Hydrolases"/>
    <property type="match status" value="1"/>
</dbReference>
<organism evidence="5">
    <name type="scientific">marine metagenome</name>
    <dbReference type="NCBI Taxonomy" id="408172"/>
    <lineage>
        <taxon>unclassified sequences</taxon>
        <taxon>metagenomes</taxon>
        <taxon>ecological metagenomes</taxon>
    </lineage>
</organism>
<evidence type="ECO:0000256" key="3">
    <source>
        <dbReference type="ARBA" id="ARBA00022801"/>
    </source>
</evidence>
<sequence>MINRYRVNVSRNTINKIYSKVKKYPWKDIQKLNGWTHGTNYKYLKSISKYWISKYNWKKQEKKLNSFSNFTTLIDGLKIHFIKEKGSGKNPTPLLLLHGWPGSIIEFLEIIQKLAHPEKYGGEIEDAFDVIVPSLPGFGFSGFPSKPLGPRKIAKVMNKLMINNLKYKKYIAQGGDWGATICNWLGYDHSTNCKAIHINCLTMRHPKGGINKKERAWEKRFANDQIMQEGYRTIQATKPQSLSYSMIDSPIGVAAWILEKFHSWSDLRKGKIEKTYNKDVLLTNIMIYLITKTFNTASWIYFGRREEGGRMFPKKFKKINIPTGIAKFPKEMSEWPPRSYLERIFNIKHWSEMKKGGHFAALEQPDLLINDLRKFLKCL</sequence>
<gene>
    <name evidence="5" type="ORF">METZ01_LOCUS174853</name>
</gene>
<evidence type="ECO:0000259" key="4">
    <source>
        <dbReference type="Pfam" id="PF06441"/>
    </source>
</evidence>
<evidence type="ECO:0000256" key="2">
    <source>
        <dbReference type="ARBA" id="ARBA00022797"/>
    </source>
</evidence>
<dbReference type="PIRSF" id="PIRSF001112">
    <property type="entry name" value="Epoxide_hydrolase"/>
    <property type="match status" value="1"/>
</dbReference>
<protein>
    <recommendedName>
        <fullName evidence="4">Epoxide hydrolase N-terminal domain-containing protein</fullName>
    </recommendedName>
</protein>
<dbReference type="Gene3D" id="3.40.50.1820">
    <property type="entry name" value="alpha/beta hydrolase"/>
    <property type="match status" value="1"/>
</dbReference>
<accession>A0A382C811</accession>
<dbReference type="PANTHER" id="PTHR21661">
    <property type="entry name" value="EPOXIDE HYDROLASE 1-RELATED"/>
    <property type="match status" value="1"/>
</dbReference>
<dbReference type="AlphaFoldDB" id="A0A382C811"/>
<evidence type="ECO:0000313" key="5">
    <source>
        <dbReference type="EMBL" id="SVB21999.1"/>
    </source>
</evidence>
<keyword evidence="3" id="KW-0378">Hydrolase</keyword>
<feature type="domain" description="Epoxide hydrolase N-terminal" evidence="4">
    <location>
        <begin position="3"/>
        <end position="107"/>
    </location>
</feature>
<reference evidence="5" key="1">
    <citation type="submission" date="2018-05" db="EMBL/GenBank/DDBJ databases">
        <authorList>
            <person name="Lanie J.A."/>
            <person name="Ng W.-L."/>
            <person name="Kazmierczak K.M."/>
            <person name="Andrzejewski T.M."/>
            <person name="Davidsen T.M."/>
            <person name="Wayne K.J."/>
            <person name="Tettelin H."/>
            <person name="Glass J.I."/>
            <person name="Rusch D."/>
            <person name="Podicherti R."/>
            <person name="Tsui H.-C.T."/>
            <person name="Winkler M.E."/>
        </authorList>
    </citation>
    <scope>NUCLEOTIDE SEQUENCE</scope>
</reference>
<dbReference type="PANTHER" id="PTHR21661:SF35">
    <property type="entry name" value="EPOXIDE HYDROLASE"/>
    <property type="match status" value="1"/>
</dbReference>
<keyword evidence="2" id="KW-0058">Aromatic hydrocarbons catabolism</keyword>
<dbReference type="PRINTS" id="PR00412">
    <property type="entry name" value="EPOXHYDRLASE"/>
</dbReference>
<dbReference type="InterPro" id="IPR029058">
    <property type="entry name" value="AB_hydrolase_fold"/>
</dbReference>
<dbReference type="GO" id="GO:0097176">
    <property type="term" value="P:epoxide metabolic process"/>
    <property type="evidence" value="ECO:0007669"/>
    <property type="project" value="TreeGrafter"/>
</dbReference>
<dbReference type="InterPro" id="IPR000639">
    <property type="entry name" value="Epox_hydrolase-like"/>
</dbReference>
<dbReference type="EMBL" id="UINC01033161">
    <property type="protein sequence ID" value="SVB21999.1"/>
    <property type="molecule type" value="Genomic_DNA"/>
</dbReference>
<name>A0A382C811_9ZZZZ</name>